<dbReference type="PANTHER" id="PTHR43033">
    <property type="entry name" value="TRNA(ILE)-LYSIDINE SYNTHASE-RELATED"/>
    <property type="match status" value="1"/>
</dbReference>
<feature type="binding site" evidence="6">
    <location>
        <begin position="31"/>
        <end position="36"/>
    </location>
    <ligand>
        <name>ATP</name>
        <dbReference type="ChEBI" id="CHEBI:30616"/>
    </ligand>
</feature>
<evidence type="ECO:0000256" key="5">
    <source>
        <dbReference type="ARBA" id="ARBA00048539"/>
    </source>
</evidence>
<keyword evidence="3 6" id="KW-0547">Nucleotide-binding</keyword>
<dbReference type="InterPro" id="IPR011063">
    <property type="entry name" value="TilS/TtcA_N"/>
</dbReference>
<dbReference type="HAMAP" id="MF_01161">
    <property type="entry name" value="tRNA_Ile_lys_synt"/>
    <property type="match status" value="1"/>
</dbReference>
<comment type="similarity">
    <text evidence="6">Belongs to the tRNA(Ile)-lysidine synthase family.</text>
</comment>
<dbReference type="Pfam" id="PF01171">
    <property type="entry name" value="ATP_bind_3"/>
    <property type="match status" value="1"/>
</dbReference>
<comment type="catalytic activity">
    <reaction evidence="5 6">
        <text>cytidine(34) in tRNA(Ile2) + L-lysine + ATP = lysidine(34) in tRNA(Ile2) + AMP + diphosphate + H(+)</text>
        <dbReference type="Rhea" id="RHEA:43744"/>
        <dbReference type="Rhea" id="RHEA-COMP:10625"/>
        <dbReference type="Rhea" id="RHEA-COMP:10670"/>
        <dbReference type="ChEBI" id="CHEBI:15378"/>
        <dbReference type="ChEBI" id="CHEBI:30616"/>
        <dbReference type="ChEBI" id="CHEBI:32551"/>
        <dbReference type="ChEBI" id="CHEBI:33019"/>
        <dbReference type="ChEBI" id="CHEBI:82748"/>
        <dbReference type="ChEBI" id="CHEBI:83665"/>
        <dbReference type="ChEBI" id="CHEBI:456215"/>
        <dbReference type="EC" id="6.3.4.19"/>
    </reaction>
</comment>
<dbReference type="Gene3D" id="1.20.59.20">
    <property type="match status" value="1"/>
</dbReference>
<dbReference type="GO" id="GO:0005524">
    <property type="term" value="F:ATP binding"/>
    <property type="evidence" value="ECO:0007669"/>
    <property type="project" value="UniProtKB-UniRule"/>
</dbReference>
<dbReference type="InterPro" id="IPR014729">
    <property type="entry name" value="Rossmann-like_a/b/a_fold"/>
</dbReference>
<keyword evidence="2 6" id="KW-0819">tRNA processing</keyword>
<gene>
    <name evidence="6" type="primary">tilS</name>
    <name evidence="8" type="ORF">AVO44_12990</name>
</gene>
<evidence type="ECO:0000256" key="2">
    <source>
        <dbReference type="ARBA" id="ARBA00022694"/>
    </source>
</evidence>
<dbReference type="Gene3D" id="3.40.50.620">
    <property type="entry name" value="HUPs"/>
    <property type="match status" value="1"/>
</dbReference>
<feature type="domain" description="tRNA(Ile)-lysidine/2-thiocytidine synthase N-terminal" evidence="7">
    <location>
        <begin position="27"/>
        <end position="204"/>
    </location>
</feature>
<evidence type="ECO:0000256" key="1">
    <source>
        <dbReference type="ARBA" id="ARBA00022598"/>
    </source>
</evidence>
<comment type="subcellular location">
    <subcellularLocation>
        <location evidence="6">Cytoplasm</location>
    </subcellularLocation>
</comment>
<comment type="function">
    <text evidence="6">Ligates lysine onto the cytidine present at position 34 of the AUA codon-specific tRNA(Ile) that contains the anticodon CAU, in an ATP-dependent manner. Cytidine is converted to lysidine, thus changing the amino acid specificity of the tRNA from methionine to isoleucine.</text>
</comment>
<dbReference type="STRING" id="1685378.AVO44_12990"/>
<dbReference type="InterPro" id="IPR012094">
    <property type="entry name" value="tRNA_Ile_lys_synt"/>
</dbReference>
<organism evidence="8 9">
    <name type="scientific">Ruegeria profundi</name>
    <dbReference type="NCBI Taxonomy" id="1685378"/>
    <lineage>
        <taxon>Bacteria</taxon>
        <taxon>Pseudomonadati</taxon>
        <taxon>Pseudomonadota</taxon>
        <taxon>Alphaproteobacteria</taxon>
        <taxon>Rhodobacterales</taxon>
        <taxon>Roseobacteraceae</taxon>
        <taxon>Ruegeria</taxon>
    </lineage>
</organism>
<evidence type="ECO:0000313" key="9">
    <source>
        <dbReference type="Proteomes" id="UP000053690"/>
    </source>
</evidence>
<dbReference type="Proteomes" id="UP000053690">
    <property type="component" value="Unassembled WGS sequence"/>
</dbReference>
<evidence type="ECO:0000256" key="6">
    <source>
        <dbReference type="HAMAP-Rule" id="MF_01161"/>
    </source>
</evidence>
<dbReference type="AlphaFoldDB" id="A0A0X3TSD5"/>
<keyword evidence="6" id="KW-0963">Cytoplasm</keyword>
<dbReference type="SUPFAM" id="SSF52402">
    <property type="entry name" value="Adenine nucleotide alpha hydrolases-like"/>
    <property type="match status" value="1"/>
</dbReference>
<keyword evidence="1 6" id="KW-0436">Ligase</keyword>
<name>A0A0X3TSD5_9RHOB</name>
<dbReference type="NCBIfam" id="TIGR02432">
    <property type="entry name" value="lysidine_TilS_N"/>
    <property type="match status" value="1"/>
</dbReference>
<dbReference type="EMBL" id="LQBP01000006">
    <property type="protein sequence ID" value="KUJ78617.1"/>
    <property type="molecule type" value="Genomic_DNA"/>
</dbReference>
<evidence type="ECO:0000259" key="7">
    <source>
        <dbReference type="Pfam" id="PF01171"/>
    </source>
</evidence>
<dbReference type="GO" id="GO:0005737">
    <property type="term" value="C:cytoplasm"/>
    <property type="evidence" value="ECO:0007669"/>
    <property type="project" value="UniProtKB-SubCell"/>
</dbReference>
<comment type="domain">
    <text evidence="6">The N-terminal region contains the highly conserved SGGXDS motif, predicted to be a P-loop motif involved in ATP binding.</text>
</comment>
<dbReference type="GO" id="GO:0032267">
    <property type="term" value="F:tRNA(Ile)-lysidine synthase activity"/>
    <property type="evidence" value="ECO:0007669"/>
    <property type="project" value="UniProtKB-EC"/>
</dbReference>
<dbReference type="SUPFAM" id="SSF82829">
    <property type="entry name" value="MesJ substrate recognition domain-like"/>
    <property type="match status" value="1"/>
</dbReference>
<dbReference type="PANTHER" id="PTHR43033:SF1">
    <property type="entry name" value="TRNA(ILE)-LYSIDINE SYNTHASE-RELATED"/>
    <property type="match status" value="1"/>
</dbReference>
<keyword evidence="4 6" id="KW-0067">ATP-binding</keyword>
<dbReference type="InterPro" id="IPR012795">
    <property type="entry name" value="tRNA_Ile_lys_synt_N"/>
</dbReference>
<comment type="caution">
    <text evidence="8">The sequence shown here is derived from an EMBL/GenBank/DDBJ whole genome shotgun (WGS) entry which is preliminary data.</text>
</comment>
<dbReference type="CDD" id="cd01992">
    <property type="entry name" value="TilS_N"/>
    <property type="match status" value="1"/>
</dbReference>
<sequence length="419" mass="45618">MFLTHQAETLRSELRAGLPEHLPQRLGVAVSGGGDSVALMYLLHEIAQSENIHLFAATVNHGLRPEAADEAKQVADQAARLGIAHETLLWQGWDGAGNLQDQARQARYRLLTDWAQRNDISAIALGHTADDQAETVLMRLGRAAGVTGLSGMPNARVHNGVTLLRPMLGITRQALRDYLSELDVGWVEDPSNQDQRFDRIKARKALQDLKTLGISAQSLARVAENLAQAREALARYTQESARSISVVDGGDVCLDRSGFKQVPAEIQRRLVVAIIAWIAGQGYAPRRAAVDKAVAAVADGRTMTLSGCLLIPHGNKTWFCRELNAVAGEMSAPNEVWDSRWILSGPPSPGAEVRVLGKDGLPQVPDWRDLGKPRKALLSSPAVWKGEKLLSAPLVAYSNGWTAEFAPHRPEFYSSILSH</sequence>
<evidence type="ECO:0000313" key="8">
    <source>
        <dbReference type="EMBL" id="KUJ78617.1"/>
    </source>
</evidence>
<dbReference type="GO" id="GO:0006400">
    <property type="term" value="P:tRNA modification"/>
    <property type="evidence" value="ECO:0007669"/>
    <property type="project" value="UniProtKB-UniRule"/>
</dbReference>
<keyword evidence="9" id="KW-1185">Reference proteome</keyword>
<dbReference type="EC" id="6.3.4.19" evidence="6"/>
<protein>
    <recommendedName>
        <fullName evidence="6">tRNA(Ile)-lysidine synthase</fullName>
        <ecNumber evidence="6">6.3.4.19</ecNumber>
    </recommendedName>
    <alternativeName>
        <fullName evidence="6">tRNA(Ile)-2-lysyl-cytidine synthase</fullName>
    </alternativeName>
    <alternativeName>
        <fullName evidence="6">tRNA(Ile)-lysidine synthetase</fullName>
    </alternativeName>
</protein>
<accession>A0A0X3TSD5</accession>
<evidence type="ECO:0000256" key="3">
    <source>
        <dbReference type="ARBA" id="ARBA00022741"/>
    </source>
</evidence>
<reference evidence="9" key="1">
    <citation type="submission" date="2015-12" db="EMBL/GenBank/DDBJ databases">
        <authorList>
            <person name="Zhang G."/>
            <person name="Stingl U."/>
        </authorList>
    </citation>
    <scope>NUCLEOTIDE SEQUENCE [LARGE SCALE GENOMIC DNA]</scope>
    <source>
        <strain evidence="9">ZGT108</strain>
    </source>
</reference>
<proteinExistence type="inferred from homology"/>
<evidence type="ECO:0000256" key="4">
    <source>
        <dbReference type="ARBA" id="ARBA00022840"/>
    </source>
</evidence>